<dbReference type="RefSeq" id="WP_259772479.1">
    <property type="nucleotide sequence ID" value="NZ_CP040017.1"/>
</dbReference>
<dbReference type="Proteomes" id="UP000584325">
    <property type="component" value="Unassembled WGS sequence"/>
</dbReference>
<sequence length="43" mass="4195">MKSKLIKISIAAGLLAASAGAFAAANGCCGSIECCLKMLASCC</sequence>
<name>A0A7W5E870_9BURK</name>
<protein>
    <submittedName>
        <fullName evidence="2">Uncharacterized protein</fullName>
    </submittedName>
</protein>
<reference evidence="2 3" key="1">
    <citation type="submission" date="2020-08" db="EMBL/GenBank/DDBJ databases">
        <title>Genomic Encyclopedia of Type Strains, Phase III (KMG-III): the genomes of soil and plant-associated and newly described type strains.</title>
        <authorList>
            <person name="Whitman W."/>
        </authorList>
    </citation>
    <scope>NUCLEOTIDE SEQUENCE [LARGE SCALE GENOMIC DNA]</scope>
    <source>
        <strain evidence="2 3">CECT 7753</strain>
    </source>
</reference>
<dbReference type="AlphaFoldDB" id="A0A7W5E870"/>
<evidence type="ECO:0000313" key="2">
    <source>
        <dbReference type="EMBL" id="MBB3219811.1"/>
    </source>
</evidence>
<organism evidence="2 3">
    <name type="scientific">Pseudoduganella umbonata</name>
    <dbReference type="NCBI Taxonomy" id="864828"/>
    <lineage>
        <taxon>Bacteria</taxon>
        <taxon>Pseudomonadati</taxon>
        <taxon>Pseudomonadota</taxon>
        <taxon>Betaproteobacteria</taxon>
        <taxon>Burkholderiales</taxon>
        <taxon>Oxalobacteraceae</taxon>
        <taxon>Telluria group</taxon>
        <taxon>Pseudoduganella</taxon>
    </lineage>
</organism>
<keyword evidence="1" id="KW-0732">Signal</keyword>
<proteinExistence type="predicted"/>
<feature type="signal peptide" evidence="1">
    <location>
        <begin position="1"/>
        <end position="23"/>
    </location>
</feature>
<evidence type="ECO:0000313" key="3">
    <source>
        <dbReference type="Proteomes" id="UP000584325"/>
    </source>
</evidence>
<feature type="chain" id="PRO_5031198903" evidence="1">
    <location>
        <begin position="24"/>
        <end position="43"/>
    </location>
</feature>
<evidence type="ECO:0000256" key="1">
    <source>
        <dbReference type="SAM" id="SignalP"/>
    </source>
</evidence>
<comment type="caution">
    <text evidence="2">The sequence shown here is derived from an EMBL/GenBank/DDBJ whole genome shotgun (WGS) entry which is preliminary data.</text>
</comment>
<gene>
    <name evidence="2" type="ORF">FHS02_000598</name>
</gene>
<dbReference type="EMBL" id="JACHXS010000001">
    <property type="protein sequence ID" value="MBB3219811.1"/>
    <property type="molecule type" value="Genomic_DNA"/>
</dbReference>
<accession>A0A7W5E870</accession>